<dbReference type="InParanoid" id="A0A1X7SHM9"/>
<evidence type="ECO:0000256" key="1">
    <source>
        <dbReference type="ARBA" id="ARBA00022441"/>
    </source>
</evidence>
<sequence length="178" mass="19619">MMKHLCDMIAIKVNGEDYLVVIGGRGRSSNNTPKQPGAQYSSQRLAPGYQRYNEIHFYKLSTGQWISPTVTGDRPPPIDEFTLTSINNSSAILFGGYTDNGLSNNVYILNFTDTSVNCSKLSNPGGSGQWPKERPANSSVLINTSSGPHLLVVGGYLAYDIWIFDINNKSWKELVNIL</sequence>
<organism evidence="3">
    <name type="scientific">Amphimedon queenslandica</name>
    <name type="common">Sponge</name>
    <dbReference type="NCBI Taxonomy" id="400682"/>
    <lineage>
        <taxon>Eukaryota</taxon>
        <taxon>Metazoa</taxon>
        <taxon>Porifera</taxon>
        <taxon>Demospongiae</taxon>
        <taxon>Heteroscleromorpha</taxon>
        <taxon>Haplosclerida</taxon>
        <taxon>Niphatidae</taxon>
        <taxon>Amphimedon</taxon>
    </lineage>
</organism>
<name>A0A1X7SHM9_AMPQE</name>
<dbReference type="InterPro" id="IPR015915">
    <property type="entry name" value="Kelch-typ_b-propeller"/>
</dbReference>
<keyword evidence="1" id="KW-0880">Kelch repeat</keyword>
<evidence type="ECO:0000313" key="3">
    <source>
        <dbReference type="EnsemblMetazoa" id="Aqu2.1.01544_001"/>
    </source>
</evidence>
<keyword evidence="2" id="KW-0677">Repeat</keyword>
<dbReference type="AlphaFoldDB" id="A0A1X7SHM9"/>
<protein>
    <submittedName>
        <fullName evidence="3">Uncharacterized protein</fullName>
    </submittedName>
</protein>
<proteinExistence type="predicted"/>
<dbReference type="PANTHER" id="PTHR46228">
    <property type="entry name" value="KELCH DOMAIN-CONTAINING PROTEIN"/>
    <property type="match status" value="1"/>
</dbReference>
<dbReference type="eggNOG" id="KOG1230">
    <property type="taxonomic scope" value="Eukaryota"/>
</dbReference>
<dbReference type="OrthoDB" id="10251809at2759"/>
<dbReference type="EnsemblMetazoa" id="Aqu2.1.01544_001">
    <property type="protein sequence ID" value="Aqu2.1.01544_001"/>
    <property type="gene ID" value="Aqu2.1.01544"/>
</dbReference>
<dbReference type="InterPro" id="IPR011043">
    <property type="entry name" value="Gal_Oxase/kelch_b-propeller"/>
</dbReference>
<dbReference type="SUPFAM" id="SSF50965">
    <property type="entry name" value="Galactose oxidase, central domain"/>
    <property type="match status" value="1"/>
</dbReference>
<dbReference type="Pfam" id="PF24681">
    <property type="entry name" value="Kelch_KLHDC2_KLHL20_DRC7"/>
    <property type="match status" value="1"/>
</dbReference>
<dbReference type="PANTHER" id="PTHR46228:SF2">
    <property type="entry name" value="KELCH REPEAT PROTEIN (AFU_ORTHOLOGUE AFUA_4G14350)"/>
    <property type="match status" value="1"/>
</dbReference>
<reference evidence="3" key="1">
    <citation type="submission" date="2017-05" db="UniProtKB">
        <authorList>
            <consortium name="EnsemblMetazoa"/>
        </authorList>
    </citation>
    <scope>IDENTIFICATION</scope>
</reference>
<dbReference type="Gene3D" id="2.120.10.80">
    <property type="entry name" value="Kelch-type beta propeller"/>
    <property type="match status" value="1"/>
</dbReference>
<accession>A0A1X7SHM9</accession>
<evidence type="ECO:0000256" key="2">
    <source>
        <dbReference type="ARBA" id="ARBA00022737"/>
    </source>
</evidence>